<dbReference type="STRING" id="216.LS73_00035"/>
<evidence type="ECO:0000313" key="3">
    <source>
        <dbReference type="Proteomes" id="UP000029922"/>
    </source>
</evidence>
<dbReference type="Gene3D" id="3.90.1570.50">
    <property type="match status" value="1"/>
</dbReference>
<reference evidence="2 3" key="1">
    <citation type="journal article" date="2014" name="Genome Announc.">
        <title>Draft genome sequences of eight enterohepatic helicobacter species isolated from both laboratory and wild rodents.</title>
        <authorList>
            <person name="Sheh A."/>
            <person name="Shen Z."/>
            <person name="Fox J.G."/>
        </authorList>
    </citation>
    <scope>NUCLEOTIDE SEQUENCE [LARGE SCALE GENOMIC DNA]</scope>
    <source>
        <strain evidence="2 3">ST1</strain>
    </source>
</reference>
<dbReference type="GO" id="GO:0009035">
    <property type="term" value="F:type I site-specific deoxyribonuclease activity"/>
    <property type="evidence" value="ECO:0007669"/>
    <property type="project" value="UniProtKB-EC"/>
</dbReference>
<organism evidence="1 4">
    <name type="scientific">Helicobacter muridarum</name>
    <dbReference type="NCBI Taxonomy" id="216"/>
    <lineage>
        <taxon>Bacteria</taxon>
        <taxon>Pseudomonadati</taxon>
        <taxon>Campylobacterota</taxon>
        <taxon>Epsilonproteobacteria</taxon>
        <taxon>Campylobacterales</taxon>
        <taxon>Helicobacteraceae</taxon>
        <taxon>Helicobacter</taxon>
    </lineage>
</organism>
<sequence>MQETKIHSISQNDQSTIVAKFTPSSEKERHYESEKELESKFIKILQKNGYEYSKIKNEESLINNLKIQMQRLNNCEFNANE</sequence>
<dbReference type="Proteomes" id="UP000255139">
    <property type="component" value="Unassembled WGS sequence"/>
</dbReference>
<dbReference type="RefSeq" id="WP_034556594.1">
    <property type="nucleotide sequence ID" value="NZ_FZML01000041.1"/>
</dbReference>
<dbReference type="EC" id="3.1.21.3" evidence="1"/>
<keyword evidence="1" id="KW-0378">Hydrolase</keyword>
<accession>A0A099U155</accession>
<evidence type="ECO:0000313" key="4">
    <source>
        <dbReference type="Proteomes" id="UP000255139"/>
    </source>
</evidence>
<evidence type="ECO:0000313" key="2">
    <source>
        <dbReference type="EMBL" id="TLD98794.1"/>
    </source>
</evidence>
<dbReference type="AlphaFoldDB" id="A0A099U155"/>
<dbReference type="Proteomes" id="UP000029922">
    <property type="component" value="Unassembled WGS sequence"/>
</dbReference>
<reference evidence="1 4" key="2">
    <citation type="submission" date="2018-06" db="EMBL/GenBank/DDBJ databases">
        <authorList>
            <consortium name="Pathogen Informatics"/>
            <person name="Doyle S."/>
        </authorList>
    </citation>
    <scope>NUCLEOTIDE SEQUENCE [LARGE SCALE GENOMIC DNA]</scope>
    <source>
        <strain evidence="1 4">NCTC12714</strain>
    </source>
</reference>
<keyword evidence="4" id="KW-1185">Reference proteome</keyword>
<protein>
    <submittedName>
        <fullName evidence="1">Type I restriction-modification system subunit R</fullName>
        <ecNumber evidence="1">3.1.21.3</ecNumber>
    </submittedName>
</protein>
<proteinExistence type="predicted"/>
<dbReference type="EMBL" id="UGJE01000002">
    <property type="protein sequence ID" value="STQ85771.1"/>
    <property type="molecule type" value="Genomic_DNA"/>
</dbReference>
<dbReference type="EMBL" id="JRPD02000023">
    <property type="protein sequence ID" value="TLD98794.1"/>
    <property type="molecule type" value="Genomic_DNA"/>
</dbReference>
<gene>
    <name evidence="1" type="primary">hsdR1b</name>
    <name evidence="2" type="ORF">LS73_008180</name>
    <name evidence="1" type="ORF">NCTC12714_00559</name>
</gene>
<name>A0A099U155_9HELI</name>
<evidence type="ECO:0000313" key="1">
    <source>
        <dbReference type="EMBL" id="STQ85771.1"/>
    </source>
</evidence>